<dbReference type="EMBL" id="MHIF01000058">
    <property type="protein sequence ID" value="OGY46657.1"/>
    <property type="molecule type" value="Genomic_DNA"/>
</dbReference>
<dbReference type="Proteomes" id="UP000178432">
    <property type="component" value="Unassembled WGS sequence"/>
</dbReference>
<sequence length="59" mass="7037">MGDDAKVSYISHKKINAGLYYKVLNTKNRKKLQIPNYKFQTNHKHQITNSKREIKDLEF</sequence>
<gene>
    <name evidence="1" type="ORF">A2663_04305</name>
</gene>
<proteinExistence type="predicted"/>
<comment type="caution">
    <text evidence="1">The sequence shown here is derived from an EMBL/GenBank/DDBJ whole genome shotgun (WGS) entry which is preliminary data.</text>
</comment>
<protein>
    <submittedName>
        <fullName evidence="1">Uncharacterized protein</fullName>
    </submittedName>
</protein>
<accession>A0A1G1Y512</accession>
<organism evidence="1 2">
    <name type="scientific">Candidatus Buchananbacteria bacterium RIFCSPHIGHO2_01_FULL_46_12</name>
    <dbReference type="NCBI Taxonomy" id="1797536"/>
    <lineage>
        <taxon>Bacteria</taxon>
        <taxon>Candidatus Buchananiibacteriota</taxon>
    </lineage>
</organism>
<name>A0A1G1Y512_9BACT</name>
<evidence type="ECO:0000313" key="1">
    <source>
        <dbReference type="EMBL" id="OGY46657.1"/>
    </source>
</evidence>
<dbReference type="AlphaFoldDB" id="A0A1G1Y512"/>
<evidence type="ECO:0000313" key="2">
    <source>
        <dbReference type="Proteomes" id="UP000178432"/>
    </source>
</evidence>
<reference evidence="1 2" key="1">
    <citation type="journal article" date="2016" name="Nat. Commun.">
        <title>Thousands of microbial genomes shed light on interconnected biogeochemical processes in an aquifer system.</title>
        <authorList>
            <person name="Anantharaman K."/>
            <person name="Brown C.T."/>
            <person name="Hug L.A."/>
            <person name="Sharon I."/>
            <person name="Castelle C.J."/>
            <person name="Probst A.J."/>
            <person name="Thomas B.C."/>
            <person name="Singh A."/>
            <person name="Wilkins M.J."/>
            <person name="Karaoz U."/>
            <person name="Brodie E.L."/>
            <person name="Williams K.H."/>
            <person name="Hubbard S.S."/>
            <person name="Banfield J.F."/>
        </authorList>
    </citation>
    <scope>NUCLEOTIDE SEQUENCE [LARGE SCALE GENOMIC DNA]</scope>
</reference>